<dbReference type="PANTHER" id="PTHR19446">
    <property type="entry name" value="REVERSE TRANSCRIPTASES"/>
    <property type="match status" value="1"/>
</dbReference>
<keyword evidence="3" id="KW-0548">Nucleotidyltransferase</keyword>
<dbReference type="InterPro" id="IPR000477">
    <property type="entry name" value="RT_dom"/>
</dbReference>
<dbReference type="PROSITE" id="PS50879">
    <property type="entry name" value="RNASE_H_1"/>
    <property type="match status" value="1"/>
</dbReference>
<dbReference type="EMBL" id="BGPR01059942">
    <property type="protein sequence ID" value="GBO35891.1"/>
    <property type="molecule type" value="Genomic_DNA"/>
</dbReference>
<dbReference type="InterPro" id="IPR002156">
    <property type="entry name" value="RNaseH_domain"/>
</dbReference>
<evidence type="ECO:0000313" key="4">
    <source>
        <dbReference type="Proteomes" id="UP000499080"/>
    </source>
</evidence>
<feature type="domain" description="RNase H type-1" evidence="2">
    <location>
        <begin position="941"/>
        <end position="1068"/>
    </location>
</feature>
<dbReference type="Proteomes" id="UP000499080">
    <property type="component" value="Unassembled WGS sequence"/>
</dbReference>
<dbReference type="GO" id="GO:0004523">
    <property type="term" value="F:RNA-DNA hybrid ribonuclease activity"/>
    <property type="evidence" value="ECO:0007669"/>
    <property type="project" value="InterPro"/>
</dbReference>
<dbReference type="InterPro" id="IPR043502">
    <property type="entry name" value="DNA/RNA_pol_sf"/>
</dbReference>
<dbReference type="InterPro" id="IPR036397">
    <property type="entry name" value="RNaseH_sf"/>
</dbReference>
<evidence type="ECO:0000259" key="2">
    <source>
        <dbReference type="PROSITE" id="PS50879"/>
    </source>
</evidence>
<dbReference type="SUPFAM" id="SSF56672">
    <property type="entry name" value="DNA/RNA polymerases"/>
    <property type="match status" value="1"/>
</dbReference>
<dbReference type="OrthoDB" id="6420729at2759"/>
<dbReference type="SUPFAM" id="SSF56219">
    <property type="entry name" value="DNase I-like"/>
    <property type="match status" value="1"/>
</dbReference>
<reference evidence="3 4" key="1">
    <citation type="journal article" date="2019" name="Sci. Rep.">
        <title>Orb-weaving spider Araneus ventricosus genome elucidates the spidroin gene catalogue.</title>
        <authorList>
            <person name="Kono N."/>
            <person name="Nakamura H."/>
            <person name="Ohtoshi R."/>
            <person name="Moran D.A.P."/>
            <person name="Shinohara A."/>
            <person name="Yoshida Y."/>
            <person name="Fujiwara M."/>
            <person name="Mori M."/>
            <person name="Tomita M."/>
            <person name="Arakawa K."/>
        </authorList>
    </citation>
    <scope>NUCLEOTIDE SEQUENCE [LARGE SCALE GENOMIC DNA]</scope>
</reference>
<dbReference type="GO" id="GO:0003676">
    <property type="term" value="F:nucleic acid binding"/>
    <property type="evidence" value="ECO:0007669"/>
    <property type="project" value="InterPro"/>
</dbReference>
<dbReference type="Gene3D" id="3.30.420.10">
    <property type="entry name" value="Ribonuclease H-like superfamily/Ribonuclease H"/>
    <property type="match status" value="1"/>
</dbReference>
<dbReference type="SUPFAM" id="SSF53098">
    <property type="entry name" value="Ribonuclease H-like"/>
    <property type="match status" value="1"/>
</dbReference>
<dbReference type="Gene3D" id="3.30.70.270">
    <property type="match status" value="1"/>
</dbReference>
<name>A0A4Y2WFW8_ARAVE</name>
<dbReference type="AlphaFoldDB" id="A0A4Y2WFW8"/>
<evidence type="ECO:0000313" key="3">
    <source>
        <dbReference type="EMBL" id="GBO35891.1"/>
    </source>
</evidence>
<dbReference type="GO" id="GO:0003964">
    <property type="term" value="F:RNA-directed DNA polymerase activity"/>
    <property type="evidence" value="ECO:0007669"/>
    <property type="project" value="UniProtKB-KW"/>
</dbReference>
<comment type="caution">
    <text evidence="3">The sequence shown here is derived from an EMBL/GenBank/DDBJ whole genome shotgun (WGS) entry which is preliminary data.</text>
</comment>
<evidence type="ECO:0000259" key="1">
    <source>
        <dbReference type="PROSITE" id="PS50878"/>
    </source>
</evidence>
<keyword evidence="3" id="KW-0695">RNA-directed DNA polymerase</keyword>
<sequence length="1219" mass="140595">MSFVQWNCRSLNNKKIWLHQPPFSTANFWIFQETFFKADDNLTHPNKIFFRTHRSNRFGGGLLIGIPKNISGRVIYSIDNDPNLEVLAVEIHSKNLNFNIVNIYAPHGFNIASIKRFLDSLSIPTLIFGDFNLHHPLWGGNSQSSLSESFVDWLNNSDFSMLNTSVPTHISNPHTSSIIDLTLCSASIYNEIDCYVFDCTFESDHIPIVISWSKFQNTTYSIKTIIWKPIITKSIEIFNTTSQPNIDLITDQISRTISAHTSNKILVDKDYPPWWNAACHNFSHLKKLAWNKARRNIATTEWIKYKKYRSKFKFHFKKAKENYWDNISKISRNPRMFFKILNKLSSHTNPNIKTHEIIFHNNRYVTNPIKQSNLFANHFSSYSHEVQPIPLDYSTENEFLNRNIEFWELKRAISKTKNSTPGADNIPAIWFKNLDDASLLKILGMLQQQLDSSVLPKAWKHTIIIPIPKPNKDKTKLTSYRPIALTSVFCKIFERILGRRTCLAIVQLAVHVLRPILAHRITHFLTSQKKLNPNQHGFLPFRDNHTAIYRIYSAISEARKNKKFFVAVSLDIKSAYDSVHVDDLILKCLQLGISGKVTKWMHHFLQERSFQIKWRNCLSNLKTSFKGLPQGSVLSPILYVIFMNDFFETLDNNVECSIFADDIFVYCSHHSLTYIQTKIQNTLELIYKWCYYWKLTICPEKSAIIELSNKQVTSFPRITYAGIPLPWSESIKYLGIQFSKYNQNGHILRGLRNKALIKINGLKMLGYKRNGPRTKHLITITNNSILSLFFYSSPIINKFSDTHLKACNVIQTTALRIALGVPIWTPNVILLKLAGQEILSGKIKRLAMQFFIKQIATQPFSAIFHTPGRIYSQLVEKDAESLRITFRNLSCIPDHIISLPIFPHSNPNICEIFLKDFYFQNKELPSSLISSDFIECIQRFFTNHFIIATDGSKSHCHTSIAGFSCLQQFCYRIHPLNSVFTAEVLAICQALDELVIPETDILILSDSFSALSSLKNLSFHSPKVIQRLAAKIRIRKNLHQKIALLWVPGHSGVSWNEKADFIAKQVSDFSPYIDWIASEDILSHLKKQSLQITEENYHKSKYKLLIGNIPDILTISKWTGNRVQDRLIARIISKTITTPGLLSRFNLHPDPLCRVCNEINDISHILLRCQKYASVRVILWRKLNIVSANITYDVLLSHVLVNKNHLLIFVQTLKYFDIV</sequence>
<keyword evidence="3" id="KW-0808">Transferase</keyword>
<dbReference type="InterPro" id="IPR012337">
    <property type="entry name" value="RNaseH-like_sf"/>
</dbReference>
<dbReference type="InterPro" id="IPR043128">
    <property type="entry name" value="Rev_trsase/Diguanyl_cyclase"/>
</dbReference>
<dbReference type="Pfam" id="PF00075">
    <property type="entry name" value="RNase_H"/>
    <property type="match status" value="1"/>
</dbReference>
<dbReference type="PROSITE" id="PS50878">
    <property type="entry name" value="RT_POL"/>
    <property type="match status" value="1"/>
</dbReference>
<protein>
    <submittedName>
        <fullName evidence="3">RNA-directed DNA polymerase from mobile element jockey</fullName>
    </submittedName>
</protein>
<dbReference type="CDD" id="cd01650">
    <property type="entry name" value="RT_nLTR_like"/>
    <property type="match status" value="1"/>
</dbReference>
<organism evidence="3 4">
    <name type="scientific">Araneus ventricosus</name>
    <name type="common">Orbweaver spider</name>
    <name type="synonym">Epeira ventricosa</name>
    <dbReference type="NCBI Taxonomy" id="182803"/>
    <lineage>
        <taxon>Eukaryota</taxon>
        <taxon>Metazoa</taxon>
        <taxon>Ecdysozoa</taxon>
        <taxon>Arthropoda</taxon>
        <taxon>Chelicerata</taxon>
        <taxon>Arachnida</taxon>
        <taxon>Araneae</taxon>
        <taxon>Araneomorphae</taxon>
        <taxon>Entelegynae</taxon>
        <taxon>Araneoidea</taxon>
        <taxon>Araneidae</taxon>
        <taxon>Araneus</taxon>
    </lineage>
</organism>
<dbReference type="Gene3D" id="3.60.10.10">
    <property type="entry name" value="Endonuclease/exonuclease/phosphatase"/>
    <property type="match status" value="1"/>
</dbReference>
<proteinExistence type="predicted"/>
<dbReference type="Pfam" id="PF14529">
    <property type="entry name" value="Exo_endo_phos_2"/>
    <property type="match status" value="1"/>
</dbReference>
<dbReference type="GO" id="GO:0042575">
    <property type="term" value="C:DNA polymerase complex"/>
    <property type="evidence" value="ECO:0007669"/>
    <property type="project" value="UniProtKB-ARBA"/>
</dbReference>
<dbReference type="Pfam" id="PF00078">
    <property type="entry name" value="RVT_1"/>
    <property type="match status" value="1"/>
</dbReference>
<accession>A0A4Y2WFW8</accession>
<dbReference type="InterPro" id="IPR036691">
    <property type="entry name" value="Endo/exonu/phosph_ase_sf"/>
</dbReference>
<dbReference type="CDD" id="cd09276">
    <property type="entry name" value="Rnase_HI_RT_non_LTR"/>
    <property type="match status" value="1"/>
</dbReference>
<dbReference type="InterPro" id="IPR005135">
    <property type="entry name" value="Endo/exonuclease/phosphatase"/>
</dbReference>
<keyword evidence="4" id="KW-1185">Reference proteome</keyword>
<feature type="domain" description="Reverse transcriptase" evidence="1">
    <location>
        <begin position="448"/>
        <end position="725"/>
    </location>
</feature>
<gene>
    <name evidence="3" type="primary">pol_4260</name>
    <name evidence="3" type="ORF">AVEN_190083_1</name>
</gene>